<evidence type="ECO:0000313" key="1">
    <source>
        <dbReference type="EMBL" id="DAF48622.1"/>
    </source>
</evidence>
<reference evidence="1" key="1">
    <citation type="journal article" date="2021" name="Proc. Natl. Acad. Sci. U.S.A.">
        <title>A Catalog of Tens of Thousands of Viruses from Human Metagenomes Reveals Hidden Associations with Chronic Diseases.</title>
        <authorList>
            <person name="Tisza M.J."/>
            <person name="Buck C.B."/>
        </authorList>
    </citation>
    <scope>NUCLEOTIDE SEQUENCE</scope>
    <source>
        <strain evidence="1">CtqBc4</strain>
    </source>
</reference>
<name>A0A8S5SCE7_9CAUD</name>
<proteinExistence type="predicted"/>
<organism evidence="1">
    <name type="scientific">Siphoviridae sp. ctqBc4</name>
    <dbReference type="NCBI Taxonomy" id="2827945"/>
    <lineage>
        <taxon>Viruses</taxon>
        <taxon>Duplodnaviria</taxon>
        <taxon>Heunggongvirae</taxon>
        <taxon>Uroviricota</taxon>
        <taxon>Caudoviricetes</taxon>
    </lineage>
</organism>
<sequence length="61" mass="7317">MQKLIGSKTTGKTPYWRQSRLYEDEDYDGSKIYRGVVETDTNWFDSFETKDRAKAMRWLNC</sequence>
<accession>A0A8S5SCE7</accession>
<dbReference type="EMBL" id="BK032570">
    <property type="protein sequence ID" value="DAF48622.1"/>
    <property type="molecule type" value="Genomic_DNA"/>
</dbReference>
<protein>
    <submittedName>
        <fullName evidence="1">Uncharacterized protein</fullName>
    </submittedName>
</protein>